<dbReference type="STRING" id="4537.A0A0E0KXH0"/>
<dbReference type="InterPro" id="IPR032675">
    <property type="entry name" value="LRR_dom_sf"/>
</dbReference>
<dbReference type="GO" id="GO:0004674">
    <property type="term" value="F:protein serine/threonine kinase activity"/>
    <property type="evidence" value="ECO:0007669"/>
    <property type="project" value="UniProtKB-KW"/>
</dbReference>
<dbReference type="PANTHER" id="PTHR48059:SF3">
    <property type="entry name" value="OS05G0104700 PROTEIN"/>
    <property type="match status" value="1"/>
</dbReference>
<evidence type="ECO:0000256" key="7">
    <source>
        <dbReference type="ARBA" id="ARBA00022737"/>
    </source>
</evidence>
<reference evidence="15" key="1">
    <citation type="submission" date="2015-04" db="UniProtKB">
        <authorList>
            <consortium name="EnsemblPlants"/>
        </authorList>
    </citation>
    <scope>IDENTIFICATION</scope>
</reference>
<keyword evidence="5" id="KW-0433">Leucine-rich repeat</keyword>
<evidence type="ECO:0000256" key="1">
    <source>
        <dbReference type="ARBA" id="ARBA00004167"/>
    </source>
</evidence>
<dbReference type="HOGENOM" id="CLU_002261_0_0_1"/>
<proteinExistence type="inferred from homology"/>
<keyword evidence="9" id="KW-1133">Transmembrane helix</keyword>
<keyword evidence="16" id="KW-1185">Reference proteome</keyword>
<dbReference type="Pfam" id="PF10367">
    <property type="entry name" value="zf-Vps39_C"/>
    <property type="match status" value="1"/>
</dbReference>
<evidence type="ECO:0000313" key="15">
    <source>
        <dbReference type="EnsemblPlants" id="OPUNC05G00240.1"/>
    </source>
</evidence>
<dbReference type="InterPro" id="IPR001611">
    <property type="entry name" value="Leu-rich_rpt"/>
</dbReference>
<dbReference type="Pfam" id="PF13855">
    <property type="entry name" value="LRR_8"/>
    <property type="match status" value="1"/>
</dbReference>
<comment type="catalytic activity">
    <reaction evidence="12">
        <text>L-threonyl-[protein] + ATP = O-phospho-L-threonyl-[protein] + ADP + H(+)</text>
        <dbReference type="Rhea" id="RHEA:46608"/>
        <dbReference type="Rhea" id="RHEA-COMP:11060"/>
        <dbReference type="Rhea" id="RHEA-COMP:11605"/>
        <dbReference type="ChEBI" id="CHEBI:15378"/>
        <dbReference type="ChEBI" id="CHEBI:30013"/>
        <dbReference type="ChEBI" id="CHEBI:30616"/>
        <dbReference type="ChEBI" id="CHEBI:61977"/>
        <dbReference type="ChEBI" id="CHEBI:456216"/>
        <dbReference type="EC" id="2.7.11.1"/>
    </reaction>
</comment>
<comment type="similarity">
    <text evidence="11">Belongs to the polygalacturonase-inhibiting protein family.</text>
</comment>
<name>A0A0E0KXH0_ORYPU</name>
<dbReference type="InterPro" id="IPR003591">
    <property type="entry name" value="Leu-rich_rpt_typical-subtyp"/>
</dbReference>
<accession>A0A0E0KXH0</accession>
<dbReference type="Pfam" id="PF10366">
    <property type="entry name" value="Vps39_1"/>
    <property type="match status" value="1"/>
</dbReference>
<dbReference type="InterPro" id="IPR051848">
    <property type="entry name" value="PGIP"/>
</dbReference>
<evidence type="ECO:0000256" key="3">
    <source>
        <dbReference type="ARBA" id="ARBA00012513"/>
    </source>
</evidence>
<evidence type="ECO:0000256" key="6">
    <source>
        <dbReference type="ARBA" id="ARBA00022692"/>
    </source>
</evidence>
<protein>
    <recommendedName>
        <fullName evidence="3">non-specific serine/threonine protein kinase</fullName>
        <ecNumber evidence="3">2.7.11.1</ecNumber>
    </recommendedName>
</protein>
<dbReference type="SMART" id="SM00369">
    <property type="entry name" value="LRR_TYP"/>
    <property type="match status" value="7"/>
</dbReference>
<dbReference type="InterPro" id="IPR019452">
    <property type="entry name" value="VPS39/TGF_beta_rcpt-assoc_1"/>
</dbReference>
<comment type="catalytic activity">
    <reaction evidence="13">
        <text>L-seryl-[protein] + ATP = O-phospho-L-seryl-[protein] + ADP + H(+)</text>
        <dbReference type="Rhea" id="RHEA:17989"/>
        <dbReference type="Rhea" id="RHEA-COMP:9863"/>
        <dbReference type="Rhea" id="RHEA-COMP:11604"/>
        <dbReference type="ChEBI" id="CHEBI:15378"/>
        <dbReference type="ChEBI" id="CHEBI:29999"/>
        <dbReference type="ChEBI" id="CHEBI:30616"/>
        <dbReference type="ChEBI" id="CHEBI:83421"/>
        <dbReference type="ChEBI" id="CHEBI:456216"/>
        <dbReference type="EC" id="2.7.11.1"/>
    </reaction>
</comment>
<keyword evidence="6" id="KW-0812">Transmembrane</keyword>
<evidence type="ECO:0000256" key="5">
    <source>
        <dbReference type="ARBA" id="ARBA00022614"/>
    </source>
</evidence>
<evidence type="ECO:0000256" key="11">
    <source>
        <dbReference type="ARBA" id="ARBA00038043"/>
    </source>
</evidence>
<dbReference type="Pfam" id="PF08263">
    <property type="entry name" value="LRRNT_2"/>
    <property type="match status" value="3"/>
</dbReference>
<feature type="domain" description="CNH" evidence="14">
    <location>
        <begin position="1"/>
        <end position="252"/>
    </location>
</feature>
<dbReference type="Proteomes" id="UP000026962">
    <property type="component" value="Chromosome 5"/>
</dbReference>
<evidence type="ECO:0000256" key="9">
    <source>
        <dbReference type="ARBA" id="ARBA00022989"/>
    </source>
</evidence>
<evidence type="ECO:0000256" key="4">
    <source>
        <dbReference type="ARBA" id="ARBA00022527"/>
    </source>
</evidence>
<evidence type="ECO:0000259" key="14">
    <source>
        <dbReference type="PROSITE" id="PS50219"/>
    </source>
</evidence>
<dbReference type="GO" id="GO:0016020">
    <property type="term" value="C:membrane"/>
    <property type="evidence" value="ECO:0007669"/>
    <property type="project" value="UniProtKB-SubCell"/>
</dbReference>
<organism evidence="15">
    <name type="scientific">Oryza punctata</name>
    <name type="common">Red rice</name>
    <dbReference type="NCBI Taxonomy" id="4537"/>
    <lineage>
        <taxon>Eukaryota</taxon>
        <taxon>Viridiplantae</taxon>
        <taxon>Streptophyta</taxon>
        <taxon>Embryophyta</taxon>
        <taxon>Tracheophyta</taxon>
        <taxon>Spermatophyta</taxon>
        <taxon>Magnoliopsida</taxon>
        <taxon>Liliopsida</taxon>
        <taxon>Poales</taxon>
        <taxon>Poaceae</taxon>
        <taxon>BOP clade</taxon>
        <taxon>Oryzoideae</taxon>
        <taxon>Oryzeae</taxon>
        <taxon>Oryzinae</taxon>
        <taxon>Oryza</taxon>
    </lineage>
</organism>
<dbReference type="PROSITE" id="PS50219">
    <property type="entry name" value="CNH"/>
    <property type="match status" value="1"/>
</dbReference>
<dbReference type="PRINTS" id="PR00019">
    <property type="entry name" value="LEURICHRPT"/>
</dbReference>
<comment type="subcellular location">
    <subcellularLocation>
        <location evidence="2">Cell envelope</location>
    </subcellularLocation>
    <subcellularLocation>
        <location evidence="1">Membrane</location>
        <topology evidence="1">Single-pass membrane protein</topology>
    </subcellularLocation>
</comment>
<dbReference type="InterPro" id="IPR001180">
    <property type="entry name" value="CNH_dom"/>
</dbReference>
<dbReference type="Pfam" id="PF00560">
    <property type="entry name" value="LRR_1"/>
    <property type="match status" value="1"/>
</dbReference>
<dbReference type="InterPro" id="IPR013210">
    <property type="entry name" value="LRR_N_plant-typ"/>
</dbReference>
<dbReference type="InterPro" id="IPR019453">
    <property type="entry name" value="VPS39/TGFA1_Znf"/>
</dbReference>
<dbReference type="EnsemblPlants" id="OPUNC05G00240.1">
    <property type="protein sequence ID" value="OPUNC05G00240.1"/>
    <property type="gene ID" value="OPUNC05G00240"/>
</dbReference>
<reference evidence="15" key="2">
    <citation type="submission" date="2018-05" db="EMBL/GenBank/DDBJ databases">
        <title>OpunRS2 (Oryza punctata Reference Sequence Version 2).</title>
        <authorList>
            <person name="Zhang J."/>
            <person name="Kudrna D."/>
            <person name="Lee S."/>
            <person name="Talag J."/>
            <person name="Welchert J."/>
            <person name="Wing R.A."/>
        </authorList>
    </citation>
    <scope>NUCLEOTIDE SEQUENCE [LARGE SCALE GENOMIC DNA]</scope>
</reference>
<keyword evidence="4" id="KW-0723">Serine/threonine-protein kinase</keyword>
<evidence type="ECO:0000256" key="12">
    <source>
        <dbReference type="ARBA" id="ARBA00047899"/>
    </source>
</evidence>
<dbReference type="Gramene" id="OPUNC05G00240.1">
    <property type="protein sequence ID" value="OPUNC05G00240.1"/>
    <property type="gene ID" value="OPUNC05G00240"/>
</dbReference>
<keyword evidence="7" id="KW-0677">Repeat</keyword>
<keyword evidence="8" id="KW-0418">Kinase</keyword>
<dbReference type="SUPFAM" id="SSF52058">
    <property type="entry name" value="L domain-like"/>
    <property type="match status" value="3"/>
</dbReference>
<dbReference type="EC" id="2.7.11.1" evidence="3"/>
<dbReference type="FunFam" id="3.80.10.10:FF:000095">
    <property type="entry name" value="LRR receptor-like serine/threonine-protein kinase GSO1"/>
    <property type="match status" value="3"/>
</dbReference>
<evidence type="ECO:0000256" key="8">
    <source>
        <dbReference type="ARBA" id="ARBA00022777"/>
    </source>
</evidence>
<dbReference type="Gene3D" id="3.80.10.10">
    <property type="entry name" value="Ribonuclease Inhibitor"/>
    <property type="match status" value="3"/>
</dbReference>
<keyword evidence="8" id="KW-0808">Transferase</keyword>
<evidence type="ECO:0000256" key="13">
    <source>
        <dbReference type="ARBA" id="ARBA00048679"/>
    </source>
</evidence>
<sequence>MGSNSPPSRAALDPFATLDPAALAGLPASSPLTVRSAAISSRYLYLGTGGGKLLLFTLDSPSPAFLRLLPIRNVAAVAARAPDDDRPSCSLAVSVGKKLLLVDLTLHDADELEVRTRDIALVDGVKALAWVGDSVFVGTASGYSLFSTTNAQGVDLFTLPESSRPPRVKPLSGGEEVMLLVDNVGVVVDRSGHPIGSSFVFNTTPDCIAEVFPYVVVTGDSKVDVYRRRNGTHLQAIPFARPGTGGLIVASEDAGIGSDVVVVATAYKVFCYRKVSAVEQIKALLRRKSYAEAISLLQEFEADGEISNDMISFVHAQLGFLLFFDLRFEDAVNHFLLSETMQPAEIFPFIMRDPNCWSDLVPRKRYWGLHAPPKPLEEVIDDGLVTLQQALFLKKAGVDTVVDDDFLSNPPSRADLLELAIRNIIRYLCASREKDLSSSEMEGVDTLLMYLYRALNLVDDMEKLASSQNSCVVEELESLLDDSGHLRTLAFLYGSKGMCSKSLGIWRILARNYSTGLWKDHATLPETDSLETPVGKMSGEEIAAVEASKILRASSDQDLVLEHLGWVAYIDQELATAILTSEMREKQLSPGKVVAAIDPEKVGIHQRYLQWLIEEQECDEPHYHTSYALSLSRSAMDAVHLESNYEEKTNKEFDSDMQFIYLLRERLQFFLQSSDLYDPEEVLDVISESELWLEKAILYRKMGQENIVLQILALKLEDSEAAEQYCAEIGRDDAYIQLLDLYLDPKNGKGPMFTAAVRLLHNHGESLDPIQVLERLSADMPLQLASDTILRMLRARVHHHRQGQIVHNLSRATNLDARLTRLEERSRHVQLTDESICDSCRARLGTKLFVMYPDDSVVCYRCYRNQGDSASPHGRNFRKGGIFKQSWLDKMGYITLGVVYTLYRVREQGPGEAIYTRHCMHHAISYTNLSRYDMMMKLLLLLLLSVLLLATAGKDDDEQLQCHDDDEAALLAIDAALGNPYHFTSWTRDTSCCDWYDVDCDQDSGRVVSLTVFQDTNLTGAIPDAIANLTHLRTLVLHHLPSLSGAIPDSLAALTDLSQLTISWTAVSGPVPSFLANLTSLTMLDLSFNSLTGVIPASLAALTNLSTINLSRNRLSGPIPPGLFANLDDPQQEVYLRLSHNNLSGSVPADLAAANLALVDLSRNALTGDASAVFQRARYVDLSRNAFVFNMSGVEFAEETYYVDVSHNGIRGGIPAQVANLTNLQLLNVSYNKIASAALLSPPPAVDRYPSSQLNYKKECNAGDKAALLAIKKALGDPYHFASWTPDNLCCEWYDVTCDVTTDRVVGLSVFQDANLTGTIPDALAALTHLRTLVWHHLPALSGPIPPAIANLNHLSLLIISWTAVSGPVPSFLAALKSLTLLDLSFNSLTGAIPPSLAALPFLSGIDISRNHLTGALPPALFSKLNTTQQGGAYLRLSRNNLTGGIPAEYAAVTFQVMDLSRNALSFDMTGLRLQEGMSSLDLSHNMMYGGVPAEVAGLSSLQYLNVSYNRLCGELPAGAASASAERRYLRLTASEVDNNYAATPTTAPALLAVKAAFNNASFFEYWTPQFPCCDWYGVDCGDDYLPSDDRVISLAITRDDNITGTIPGDAIAGLTHLRDLTFFKVPGITGPIPAALAKISGLRVLTISHTAVSGPIPSFLGDKFAELGILDLSFNSLTGAIPASLAKPPKLNSIDLSRNRLTGSIPRLLLSKAGQQAFLTLSHNNLSGSIPAEFGDVNFVQIDLSRNQLTGDASMLFGLGKKELVSVYLSRNALSFNMSQLRMPEELNYLDVSHNSIYGSIPAQVAKLSNLQLLNVSYNRLCGEIPMASFDAYCFQHNKCLCGAPLSACTH</sequence>
<dbReference type="Pfam" id="PF00780">
    <property type="entry name" value="CNH"/>
    <property type="match status" value="1"/>
</dbReference>
<evidence type="ECO:0000256" key="10">
    <source>
        <dbReference type="ARBA" id="ARBA00023136"/>
    </source>
</evidence>
<evidence type="ECO:0000256" key="2">
    <source>
        <dbReference type="ARBA" id="ARBA00004196"/>
    </source>
</evidence>
<dbReference type="eggNOG" id="KOG2063">
    <property type="taxonomic scope" value="Eukaryota"/>
</dbReference>
<dbReference type="PANTHER" id="PTHR48059">
    <property type="entry name" value="POLYGALACTURONASE INHIBITOR 1"/>
    <property type="match status" value="1"/>
</dbReference>
<keyword evidence="10" id="KW-0472">Membrane</keyword>
<evidence type="ECO:0000313" key="16">
    <source>
        <dbReference type="Proteomes" id="UP000026962"/>
    </source>
</evidence>